<dbReference type="InterPro" id="IPR025164">
    <property type="entry name" value="Toastrack_DUF4097"/>
</dbReference>
<sequence length="286" mass="29517">MPSFDTPEPIDVEIDLLVASVTVTAEDRDTTEVTVAPADPGNESDVEAAEQTKVALSKGTLTVKGPAFHKYMGWKNKSRAVTLAIALPSGSGLSGFGIGSVASLDATGRLGACEIRSGMGNVRIERADRLKLNAGGDILVDQVDGDAHLTTSMGKLRLGRAAGSVKLKNSQGPCTVDEVGGNARVRTSMGDIAIGRVDGDVDAASAQGTVRVEEMTRGTAELKTSLGSIDVGVGEGTAAWLDVHAAAGAVNSHLENSGEPGPEDPVVSVKARTSYGDITIRRTEHQ</sequence>
<dbReference type="Proteomes" id="UP001595823">
    <property type="component" value="Unassembled WGS sequence"/>
</dbReference>
<accession>A0ABV8U4N0</accession>
<dbReference type="PANTHER" id="PTHR34094:SF1">
    <property type="entry name" value="PROTEIN FAM185A"/>
    <property type="match status" value="1"/>
</dbReference>
<comment type="caution">
    <text evidence="2">The sequence shown here is derived from an EMBL/GenBank/DDBJ whole genome shotgun (WGS) entry which is preliminary data.</text>
</comment>
<dbReference type="Pfam" id="PF13349">
    <property type="entry name" value="DUF4097"/>
    <property type="match status" value="1"/>
</dbReference>
<evidence type="ECO:0000313" key="3">
    <source>
        <dbReference type="Proteomes" id="UP001595823"/>
    </source>
</evidence>
<proteinExistence type="predicted"/>
<dbReference type="PANTHER" id="PTHR34094">
    <property type="match status" value="1"/>
</dbReference>
<name>A0ABV8U4N0_9ACTN</name>
<evidence type="ECO:0000313" key="2">
    <source>
        <dbReference type="EMBL" id="MFC4338098.1"/>
    </source>
</evidence>
<evidence type="ECO:0000259" key="1">
    <source>
        <dbReference type="Pfam" id="PF13349"/>
    </source>
</evidence>
<dbReference type="RefSeq" id="WP_380625790.1">
    <property type="nucleotide sequence ID" value="NZ_JBHSDK010000061.1"/>
</dbReference>
<protein>
    <submittedName>
        <fullName evidence="2">DUF4097 domain-containing protein</fullName>
    </submittedName>
</protein>
<dbReference type="EMBL" id="JBHSDK010000061">
    <property type="protein sequence ID" value="MFC4338098.1"/>
    <property type="molecule type" value="Genomic_DNA"/>
</dbReference>
<keyword evidence="3" id="KW-1185">Reference proteome</keyword>
<reference evidence="3" key="1">
    <citation type="journal article" date="2019" name="Int. J. Syst. Evol. Microbiol.">
        <title>The Global Catalogue of Microorganisms (GCM) 10K type strain sequencing project: providing services to taxonomists for standard genome sequencing and annotation.</title>
        <authorList>
            <consortium name="The Broad Institute Genomics Platform"/>
            <consortium name="The Broad Institute Genome Sequencing Center for Infectious Disease"/>
            <person name="Wu L."/>
            <person name="Ma J."/>
        </authorList>
    </citation>
    <scope>NUCLEOTIDE SEQUENCE [LARGE SCALE GENOMIC DNA]</scope>
    <source>
        <strain evidence="3">IBRC-M 10908</strain>
    </source>
</reference>
<feature type="domain" description="DUF4097" evidence="1">
    <location>
        <begin position="13"/>
        <end position="281"/>
    </location>
</feature>
<organism evidence="2 3">
    <name type="scientific">Salininema proteolyticum</name>
    <dbReference type="NCBI Taxonomy" id="1607685"/>
    <lineage>
        <taxon>Bacteria</taxon>
        <taxon>Bacillati</taxon>
        <taxon>Actinomycetota</taxon>
        <taxon>Actinomycetes</taxon>
        <taxon>Glycomycetales</taxon>
        <taxon>Glycomycetaceae</taxon>
        <taxon>Salininema</taxon>
    </lineage>
</organism>
<gene>
    <name evidence="2" type="ORF">ACFPET_23165</name>
</gene>